<name>A0AAJ7BNA8_CEPCN</name>
<dbReference type="CDD" id="cd00077">
    <property type="entry name" value="HDc"/>
    <property type="match status" value="1"/>
</dbReference>
<dbReference type="InterPro" id="IPR006674">
    <property type="entry name" value="HD_domain"/>
</dbReference>
<keyword evidence="2" id="KW-0479">Metal-binding</keyword>
<evidence type="ECO:0000256" key="9">
    <source>
        <dbReference type="ARBA" id="ARBA00041464"/>
    </source>
</evidence>
<evidence type="ECO:0000256" key="6">
    <source>
        <dbReference type="ARBA" id="ARBA00037781"/>
    </source>
</evidence>
<evidence type="ECO:0000256" key="7">
    <source>
        <dbReference type="ARBA" id="ARBA00038354"/>
    </source>
</evidence>
<keyword evidence="13" id="KW-1185">Reference proteome</keyword>
<evidence type="ECO:0000259" key="12">
    <source>
        <dbReference type="PROSITE" id="PS51831"/>
    </source>
</evidence>
<keyword evidence="3" id="KW-0378">Hydrolase</keyword>
<dbReference type="InterPro" id="IPR052194">
    <property type="entry name" value="MESH1"/>
</dbReference>
<dbReference type="FunFam" id="1.10.3210.10:FF:000012">
    <property type="entry name" value="HD domain containing 3"/>
    <property type="match status" value="1"/>
</dbReference>
<comment type="function">
    <text evidence="6">ppGpp hydrolyzing enzyme involved in starvation response.</text>
</comment>
<protein>
    <recommendedName>
        <fullName evidence="8">Guanosine-3',5'-bis(diphosphate) 3'-pyrophosphohydrolase MESH1</fullName>
        <ecNumber evidence="5">3.1.7.2</ecNumber>
    </recommendedName>
    <alternativeName>
        <fullName evidence="9">Metazoan SpoT homolog 1</fullName>
    </alternativeName>
    <alternativeName>
        <fullName evidence="10">Penta-phosphate guanosine-3'-pyrophosphohydrolase</fullName>
    </alternativeName>
</protein>
<dbReference type="GeneID" id="107265206"/>
<evidence type="ECO:0000256" key="5">
    <source>
        <dbReference type="ARBA" id="ARBA00024387"/>
    </source>
</evidence>
<comment type="cofactor">
    <cofactor evidence="1">
        <name>Mn(2+)</name>
        <dbReference type="ChEBI" id="CHEBI:29035"/>
    </cofactor>
</comment>
<dbReference type="AlphaFoldDB" id="A0AAJ7BNA8"/>
<evidence type="ECO:0000256" key="8">
    <source>
        <dbReference type="ARBA" id="ARBA00040793"/>
    </source>
</evidence>
<dbReference type="Gene3D" id="1.10.3210.10">
    <property type="entry name" value="Hypothetical protein af1432"/>
    <property type="match status" value="1"/>
</dbReference>
<proteinExistence type="inferred from homology"/>
<dbReference type="Proteomes" id="UP000694920">
    <property type="component" value="Unplaced"/>
</dbReference>
<dbReference type="SMART" id="SM00471">
    <property type="entry name" value="HDc"/>
    <property type="match status" value="1"/>
</dbReference>
<dbReference type="PANTHER" id="PTHR46246:SF1">
    <property type="entry name" value="GUANOSINE-3',5'-BIS(DIPHOSPHATE) 3'-PYROPHOSPHOHYDROLASE MESH1"/>
    <property type="match status" value="1"/>
</dbReference>
<evidence type="ECO:0000256" key="10">
    <source>
        <dbReference type="ARBA" id="ARBA00041770"/>
    </source>
</evidence>
<evidence type="ECO:0000256" key="1">
    <source>
        <dbReference type="ARBA" id="ARBA00001936"/>
    </source>
</evidence>
<comment type="catalytic activity">
    <reaction evidence="11">
        <text>guanosine 3',5'-bis(diphosphate) + H2O = GDP + diphosphate + H(+)</text>
        <dbReference type="Rhea" id="RHEA:14253"/>
        <dbReference type="ChEBI" id="CHEBI:15377"/>
        <dbReference type="ChEBI" id="CHEBI:15378"/>
        <dbReference type="ChEBI" id="CHEBI:33019"/>
        <dbReference type="ChEBI" id="CHEBI:58189"/>
        <dbReference type="ChEBI" id="CHEBI:77828"/>
        <dbReference type="EC" id="3.1.7.2"/>
    </reaction>
</comment>
<comment type="similarity">
    <text evidence="7">Belongs to the MESH1 family.</text>
</comment>
<dbReference type="Pfam" id="PF13328">
    <property type="entry name" value="HD_4"/>
    <property type="match status" value="1"/>
</dbReference>
<dbReference type="InterPro" id="IPR003607">
    <property type="entry name" value="HD/PDEase_dom"/>
</dbReference>
<accession>A0AAJ7BNA8</accession>
<evidence type="ECO:0000313" key="13">
    <source>
        <dbReference type="Proteomes" id="UP000694920"/>
    </source>
</evidence>
<gene>
    <name evidence="14" type="primary">LOC107265206</name>
</gene>
<sequence>MEFPVEKSTFLSMMQDKVLDVPTNAPIKEHDDPFRFVDSCGTSNKALPNEDLLSVVLKCVNFAAIKHSKQRRKDMDQTPYINHPIGVANILIQEGDVYDPAVILAAILHDTVEDTNTTFEEIEQEFGPTVSRIVREVTDDKKLEKHERKLLQIKNTPNKSHEAKLVTLADKIYNLRDLLSSTPVGWTEVRVREYFKWAKQVISGCQGTNPKLEKALDMIFVQRLKEAKDKCDCTNKYNIRSASVNESEKSETSCDQEESESFVSFQSNLENCQKCTEPNEK</sequence>
<dbReference type="SUPFAM" id="SSF109604">
    <property type="entry name" value="HD-domain/PDEase-like"/>
    <property type="match status" value="1"/>
</dbReference>
<dbReference type="GO" id="GO:0046872">
    <property type="term" value="F:metal ion binding"/>
    <property type="evidence" value="ECO:0007669"/>
    <property type="project" value="UniProtKB-KW"/>
</dbReference>
<dbReference type="GO" id="GO:0008893">
    <property type="term" value="F:guanosine-3',5'-bis(diphosphate) 3'-diphosphatase activity"/>
    <property type="evidence" value="ECO:0007669"/>
    <property type="project" value="UniProtKB-EC"/>
</dbReference>
<reference evidence="14" key="1">
    <citation type="submission" date="2025-08" db="UniProtKB">
        <authorList>
            <consortium name="RefSeq"/>
        </authorList>
    </citation>
    <scope>IDENTIFICATION</scope>
</reference>
<dbReference type="KEGG" id="ccin:107265206"/>
<evidence type="ECO:0000256" key="2">
    <source>
        <dbReference type="ARBA" id="ARBA00022723"/>
    </source>
</evidence>
<evidence type="ECO:0000256" key="3">
    <source>
        <dbReference type="ARBA" id="ARBA00022801"/>
    </source>
</evidence>
<dbReference type="EC" id="3.1.7.2" evidence="5"/>
<organism evidence="13 14">
    <name type="scientific">Cephus cinctus</name>
    <name type="common">Wheat stem sawfly</name>
    <dbReference type="NCBI Taxonomy" id="211228"/>
    <lineage>
        <taxon>Eukaryota</taxon>
        <taxon>Metazoa</taxon>
        <taxon>Ecdysozoa</taxon>
        <taxon>Arthropoda</taxon>
        <taxon>Hexapoda</taxon>
        <taxon>Insecta</taxon>
        <taxon>Pterygota</taxon>
        <taxon>Neoptera</taxon>
        <taxon>Endopterygota</taxon>
        <taxon>Hymenoptera</taxon>
        <taxon>Cephoidea</taxon>
        <taxon>Cephidae</taxon>
        <taxon>Cephus</taxon>
    </lineage>
</organism>
<keyword evidence="4" id="KW-0464">Manganese</keyword>
<dbReference type="CTD" id="43456"/>
<evidence type="ECO:0000313" key="14">
    <source>
        <dbReference type="RefSeq" id="XP_015589911.1"/>
    </source>
</evidence>
<dbReference type="RefSeq" id="XP_015589911.1">
    <property type="nucleotide sequence ID" value="XM_015734425.2"/>
</dbReference>
<dbReference type="PROSITE" id="PS51831">
    <property type="entry name" value="HD"/>
    <property type="match status" value="1"/>
</dbReference>
<evidence type="ECO:0000256" key="4">
    <source>
        <dbReference type="ARBA" id="ARBA00023211"/>
    </source>
</evidence>
<feature type="domain" description="HD" evidence="12">
    <location>
        <begin position="80"/>
        <end position="175"/>
    </location>
</feature>
<dbReference type="PANTHER" id="PTHR46246">
    <property type="entry name" value="GUANOSINE-3',5'-BIS(DIPHOSPHATE) 3'-PYROPHOSPHOHYDROLASE MESH1"/>
    <property type="match status" value="1"/>
</dbReference>
<evidence type="ECO:0000256" key="11">
    <source>
        <dbReference type="ARBA" id="ARBA00047968"/>
    </source>
</evidence>